<dbReference type="InterPro" id="IPR000719">
    <property type="entry name" value="Prot_kinase_dom"/>
</dbReference>
<feature type="compositionally biased region" description="Low complexity" evidence="7">
    <location>
        <begin position="1356"/>
        <end position="1370"/>
    </location>
</feature>
<evidence type="ECO:0000256" key="1">
    <source>
        <dbReference type="ARBA" id="ARBA00004167"/>
    </source>
</evidence>
<feature type="transmembrane region" description="Helical" evidence="8">
    <location>
        <begin position="563"/>
        <end position="583"/>
    </location>
</feature>
<dbReference type="PRINTS" id="PR00109">
    <property type="entry name" value="TYRKINASE"/>
</dbReference>
<feature type="compositionally biased region" description="Acidic residues" evidence="7">
    <location>
        <begin position="1448"/>
        <end position="1458"/>
    </location>
</feature>
<keyword evidence="9" id="KW-0732">Signal</keyword>
<dbReference type="PROSITE" id="PS00109">
    <property type="entry name" value="PROTEIN_KINASE_TYR"/>
    <property type="match status" value="1"/>
</dbReference>
<dbReference type="InterPro" id="IPR001245">
    <property type="entry name" value="Ser-Thr/Tyr_kinase_cat_dom"/>
</dbReference>
<feature type="transmembrane region" description="Helical" evidence="8">
    <location>
        <begin position="1179"/>
        <end position="1198"/>
    </location>
</feature>
<dbReference type="PROSITE" id="PS50011">
    <property type="entry name" value="PROTEIN_KINASE_DOM"/>
    <property type="match status" value="1"/>
</dbReference>
<feature type="compositionally biased region" description="Acidic residues" evidence="7">
    <location>
        <begin position="852"/>
        <end position="863"/>
    </location>
</feature>
<keyword evidence="2 8" id="KW-0812">Transmembrane</keyword>
<evidence type="ECO:0000256" key="3">
    <source>
        <dbReference type="ARBA" id="ARBA00022989"/>
    </source>
</evidence>
<feature type="region of interest" description="Disordered" evidence="7">
    <location>
        <begin position="1611"/>
        <end position="1659"/>
    </location>
</feature>
<evidence type="ECO:0000256" key="8">
    <source>
        <dbReference type="SAM" id="Phobius"/>
    </source>
</evidence>
<evidence type="ECO:0000256" key="2">
    <source>
        <dbReference type="ARBA" id="ARBA00022692"/>
    </source>
</evidence>
<feature type="compositionally biased region" description="Polar residues" evidence="7">
    <location>
        <begin position="1560"/>
        <end position="1579"/>
    </location>
</feature>
<feature type="domain" description="Protein kinase" evidence="10">
    <location>
        <begin position="981"/>
        <end position="1266"/>
    </location>
</feature>
<dbReference type="InterPro" id="IPR050122">
    <property type="entry name" value="RTK"/>
</dbReference>
<dbReference type="Gene3D" id="1.10.510.10">
    <property type="entry name" value="Transferase(Phosphotransferase) domain 1"/>
    <property type="match status" value="1"/>
</dbReference>
<dbReference type="Pfam" id="PF07714">
    <property type="entry name" value="PK_Tyr_Ser-Thr"/>
    <property type="match status" value="1"/>
</dbReference>
<dbReference type="InterPro" id="IPR017441">
    <property type="entry name" value="Protein_kinase_ATP_BS"/>
</dbReference>
<dbReference type="SUPFAM" id="SSF56112">
    <property type="entry name" value="Protein kinase-like (PK-like)"/>
    <property type="match status" value="1"/>
</dbReference>
<dbReference type="SMART" id="SM00219">
    <property type="entry name" value="TyrKc"/>
    <property type="match status" value="1"/>
</dbReference>
<organism evidence="11">
    <name type="scientific">Mesocestoides corti</name>
    <name type="common">Flatworm</name>
    <dbReference type="NCBI Taxonomy" id="53468"/>
    <lineage>
        <taxon>Eukaryota</taxon>
        <taxon>Metazoa</taxon>
        <taxon>Spiralia</taxon>
        <taxon>Lophotrochozoa</taxon>
        <taxon>Platyhelminthes</taxon>
        <taxon>Cestoda</taxon>
        <taxon>Eucestoda</taxon>
        <taxon>Cyclophyllidea</taxon>
        <taxon>Mesocestoididae</taxon>
        <taxon>Mesocestoides</taxon>
    </lineage>
</organism>
<comment type="catalytic activity">
    <reaction evidence="5">
        <text>L-tyrosyl-[protein] + ATP = O-phospho-L-tyrosyl-[protein] + ADP + H(+)</text>
        <dbReference type="Rhea" id="RHEA:10596"/>
        <dbReference type="Rhea" id="RHEA-COMP:10136"/>
        <dbReference type="Rhea" id="RHEA-COMP:20101"/>
        <dbReference type="ChEBI" id="CHEBI:15378"/>
        <dbReference type="ChEBI" id="CHEBI:30616"/>
        <dbReference type="ChEBI" id="CHEBI:46858"/>
        <dbReference type="ChEBI" id="CHEBI:61978"/>
        <dbReference type="ChEBI" id="CHEBI:456216"/>
        <dbReference type="EC" id="2.7.10.1"/>
    </reaction>
</comment>
<dbReference type="GO" id="GO:0043235">
    <property type="term" value="C:receptor complex"/>
    <property type="evidence" value="ECO:0007669"/>
    <property type="project" value="TreeGrafter"/>
</dbReference>
<evidence type="ECO:0000256" key="5">
    <source>
        <dbReference type="ARBA" id="ARBA00051243"/>
    </source>
</evidence>
<reference evidence="11" key="1">
    <citation type="submission" date="2019-11" db="UniProtKB">
        <authorList>
            <consortium name="WormBaseParasite"/>
        </authorList>
    </citation>
    <scope>IDENTIFICATION</scope>
</reference>
<feature type="compositionally biased region" description="Polar residues" evidence="7">
    <location>
        <begin position="1466"/>
        <end position="1483"/>
    </location>
</feature>
<feature type="chain" id="PRO_5024379571" evidence="9">
    <location>
        <begin position="23"/>
        <end position="1659"/>
    </location>
</feature>
<dbReference type="InterPro" id="IPR011009">
    <property type="entry name" value="Kinase-like_dom_sf"/>
</dbReference>
<feature type="compositionally biased region" description="Low complexity" evidence="7">
    <location>
        <begin position="1582"/>
        <end position="1598"/>
    </location>
</feature>
<feature type="region of interest" description="Disordered" evidence="7">
    <location>
        <begin position="756"/>
        <end position="776"/>
    </location>
</feature>
<name>A0A5K3ESE5_MESCO</name>
<feature type="region of interest" description="Disordered" evidence="7">
    <location>
        <begin position="838"/>
        <end position="866"/>
    </location>
</feature>
<dbReference type="InterPro" id="IPR008266">
    <property type="entry name" value="Tyr_kinase_AS"/>
</dbReference>
<dbReference type="GO" id="GO:0005524">
    <property type="term" value="F:ATP binding"/>
    <property type="evidence" value="ECO:0007669"/>
    <property type="project" value="UniProtKB-UniRule"/>
</dbReference>
<evidence type="ECO:0000259" key="10">
    <source>
        <dbReference type="PROSITE" id="PS50011"/>
    </source>
</evidence>
<feature type="region of interest" description="Disordered" evidence="7">
    <location>
        <begin position="1317"/>
        <end position="1403"/>
    </location>
</feature>
<dbReference type="InterPro" id="IPR028082">
    <property type="entry name" value="Peripla_BP_I"/>
</dbReference>
<dbReference type="InterPro" id="IPR001828">
    <property type="entry name" value="ANF_lig-bd_rcpt"/>
</dbReference>
<feature type="compositionally biased region" description="Pro residues" evidence="7">
    <location>
        <begin position="756"/>
        <end position="766"/>
    </location>
</feature>
<feature type="signal peptide" evidence="9">
    <location>
        <begin position="1"/>
        <end position="22"/>
    </location>
</feature>
<keyword evidence="6" id="KW-0067">ATP-binding</keyword>
<feature type="transmembrane region" description="Helical" evidence="8">
    <location>
        <begin position="927"/>
        <end position="949"/>
    </location>
</feature>
<protein>
    <submittedName>
        <fullName evidence="11">Guanylate cyclase</fullName>
    </submittedName>
</protein>
<dbReference type="GO" id="GO:0004714">
    <property type="term" value="F:transmembrane receptor protein tyrosine kinase activity"/>
    <property type="evidence" value="ECO:0007669"/>
    <property type="project" value="UniProtKB-EC"/>
</dbReference>
<feature type="compositionally biased region" description="Low complexity" evidence="7">
    <location>
        <begin position="1616"/>
        <end position="1629"/>
    </location>
</feature>
<dbReference type="Pfam" id="PF01094">
    <property type="entry name" value="ANF_receptor"/>
    <property type="match status" value="1"/>
</dbReference>
<proteinExistence type="predicted"/>
<feature type="transmembrane region" description="Helical" evidence="8">
    <location>
        <begin position="484"/>
        <end position="503"/>
    </location>
</feature>
<dbReference type="CDD" id="cd00192">
    <property type="entry name" value="PTKc"/>
    <property type="match status" value="1"/>
</dbReference>
<dbReference type="GO" id="GO:0005886">
    <property type="term" value="C:plasma membrane"/>
    <property type="evidence" value="ECO:0007669"/>
    <property type="project" value="TreeGrafter"/>
</dbReference>
<feature type="binding site" evidence="6">
    <location>
        <position position="1012"/>
    </location>
    <ligand>
        <name>ATP</name>
        <dbReference type="ChEBI" id="CHEBI:30616"/>
    </ligand>
</feature>
<sequence>MNVLIAFIHSALLLFTVSCVYANQGLEIDDSCLSVEERVKWTRSLHFNNQSFSLNIDVNDRPSHWIINYIFEILLRERLGYRDINFIYTPWDSSSTVISRLNCEISRNCSRPPPVHVNLEVWLRTGEEINKHAPPHRVRINGPLGPITRWGLYGSHDALDLLNTARTDPKSHRLHQNQSIDTGVLFYDHPTMFEAYKNLSEDSVYLGLRPERQFTQSLWNITARGSGLDRVALLLSWYPSTLTLNPRLVRLGLPDCAALRARTSINSAVDSSCAFEVNRLVKASWAGLAEAAPLVSQLIDRFQIRQTEYIELLRVVDPSLLNYTDAEQKNQEVKFRSRYREIACRWLRMHRSTWKHWTEGWNVKKEIIIGGMFTFTGTEEFNDLAPNAFHAVDVLNGDEKYFGNSEFAIRLQVRNLTCSQNVVLNDFFNFLTVNPNNESVLGVILALCPDAIEATVRLANLRRVLVISPTVESASFLWRKHYKFFFRTIPSAYTASFIFIRLFQQWRWKRVAMFRKDDHYFYRDAFIANNISLVDDFEVKESMLTYSVALKNVRSVKQRNGRIIIVDHSAAATAIILCAAFHLNMRAEKGYVWFLSPWLSKNFWESPEVVPRECSAGDLKIMHDYSFSVSHPLHTGAVTHSNLMTPMSGFNRSSDASNGAKSEMRIRSHQRQLYEQCTFESVIVLGSAIARLLRENPSSLSVLNSPKMAERLRTFVSKTHMEYSNRGYLDKNAVSFFSNNVERLGETLVYRLGVTPPSPPIPPQTPLPSYDEDPPASTVHQLSFDSHNDRLLEAWLLKQIQDKTTVPITLWSFTGPHEGETEYESTPGSDDIHRMHASGGVARSKADAASDWGDDNGEGEDNGGEVNRNDAIAFKTFVDNLIEKPYDKPRWGGGGSTPPTDGSITDADCTFAFISRWFGVSCVVGNWIFAMGVLLIVVVPVVAIVLAYFRRRLQEAEKLTRRPYEELCALLADVNIPLSDIVINRRIGDGAFGLVYGGEAKFAGRWEAVAVKMNTNRTTYEAKVEFLSEAKLMRDLRHKNVVRLVGVCMHRPQDEIYLIMELMLLGDLKKYLLERRLTAQRCPDHEDICPATLTRMALDIAEGLAYLHSKQLIHRDIACRNCLVGPDHVVKVGDFGLTREATAGSPYGYYRFTRNVELPIRWMPPEAVQFGIFSVKSDLWSYGIVLYEIITFGMFPYVELGDVEVVERVKRSEFSITQILPPAANGTTVWRLIVSCCQYYWQHRPESMLQVIEEIRANGNCIRPYLTDEPPTLETTAIPFLPGPAACIMPEPPSVPQPAFSAPMGARAWVGGAPFMNPSAPFTDPPSMGDGQRHTAANGSGGGGGGACVVEGHKVSPSANSSASLTSNSSKPCNFPPPITVGQSPPRRVQPPMSVYAPPGPPSYQPLDEFRPLLNPTNRSLSLEFLQKSAFHVHSRPPSFLKGNADENTSDGDEDTEAGDVLSPGRGTSHQCTSCPQKTSLVTRNIPPPTPDAVVGPAGRRHHGNFFARTFAAALDSCSKPHPRRSAGLPSFLRGDQASSMRLRLLPSLRHHQPPPSRNELASKSLPQVSGANCHTTKPSCGGVRTSSTGGRTGAGSRIACSSAGDAHLLARPTLSDSSSSANRRPSPSTVTQNGAAGIVISGSSPNFAYHPPPPDSLV</sequence>
<comment type="subcellular location">
    <subcellularLocation>
        <location evidence="1">Membrane</location>
        <topology evidence="1">Single-pass membrane protein</topology>
    </subcellularLocation>
</comment>
<dbReference type="PANTHER" id="PTHR24416:SF489">
    <property type="entry name" value="PROTEIN KINASE DOMAIN-CONTAINING PROTEIN"/>
    <property type="match status" value="1"/>
</dbReference>
<dbReference type="SUPFAM" id="SSF53822">
    <property type="entry name" value="Periplasmic binding protein-like I"/>
    <property type="match status" value="1"/>
</dbReference>
<evidence type="ECO:0000256" key="6">
    <source>
        <dbReference type="PROSITE-ProRule" id="PRU10141"/>
    </source>
</evidence>
<dbReference type="Gene3D" id="3.40.50.2300">
    <property type="match status" value="2"/>
</dbReference>
<keyword evidence="6" id="KW-0547">Nucleotide-binding</keyword>
<feature type="region of interest" description="Disordered" evidence="7">
    <location>
        <begin position="1549"/>
        <end position="1599"/>
    </location>
</feature>
<dbReference type="GO" id="GO:0007169">
    <property type="term" value="P:cell surface receptor protein tyrosine kinase signaling pathway"/>
    <property type="evidence" value="ECO:0007669"/>
    <property type="project" value="TreeGrafter"/>
</dbReference>
<evidence type="ECO:0000256" key="9">
    <source>
        <dbReference type="SAM" id="SignalP"/>
    </source>
</evidence>
<dbReference type="PROSITE" id="PS00107">
    <property type="entry name" value="PROTEIN_KINASE_ATP"/>
    <property type="match status" value="1"/>
</dbReference>
<evidence type="ECO:0000256" key="7">
    <source>
        <dbReference type="SAM" id="MobiDB-lite"/>
    </source>
</evidence>
<dbReference type="PANTHER" id="PTHR24416">
    <property type="entry name" value="TYROSINE-PROTEIN KINASE RECEPTOR"/>
    <property type="match status" value="1"/>
</dbReference>
<evidence type="ECO:0000256" key="4">
    <source>
        <dbReference type="ARBA" id="ARBA00023136"/>
    </source>
</evidence>
<keyword evidence="3 8" id="KW-1133">Transmembrane helix</keyword>
<dbReference type="WBParaSite" id="MCU_002736-RB">
    <property type="protein sequence ID" value="MCU_002736-RB"/>
    <property type="gene ID" value="MCU_002736"/>
</dbReference>
<accession>A0A5K3ESE5</accession>
<dbReference type="InterPro" id="IPR020635">
    <property type="entry name" value="Tyr_kinase_cat_dom"/>
</dbReference>
<feature type="region of interest" description="Disordered" evidence="7">
    <location>
        <begin position="1435"/>
        <end position="1490"/>
    </location>
</feature>
<evidence type="ECO:0000313" key="11">
    <source>
        <dbReference type="WBParaSite" id="MCU_002736-RB"/>
    </source>
</evidence>
<keyword evidence="4 8" id="KW-0472">Membrane</keyword>